<dbReference type="AlphaFoldDB" id="A0A1U7CLH8"/>
<reference evidence="3" key="1">
    <citation type="submission" date="2016-12" db="EMBL/GenBank/DDBJ databases">
        <title>Comparative genomics of four Isosphaeraceae planctomycetes: a common pool of plasmids and glycoside hydrolase genes.</title>
        <authorList>
            <person name="Ivanova A."/>
        </authorList>
    </citation>
    <scope>NUCLEOTIDE SEQUENCE [LARGE SCALE GENOMIC DNA]</scope>
    <source>
        <strain evidence="3">PX4</strain>
    </source>
</reference>
<protein>
    <submittedName>
        <fullName evidence="2">Uncharacterized protein</fullName>
    </submittedName>
</protein>
<feature type="compositionally biased region" description="Low complexity" evidence="1">
    <location>
        <begin position="15"/>
        <end position="25"/>
    </location>
</feature>
<dbReference type="Proteomes" id="UP000186309">
    <property type="component" value="Chromosome"/>
</dbReference>
<evidence type="ECO:0000256" key="1">
    <source>
        <dbReference type="SAM" id="MobiDB-lite"/>
    </source>
</evidence>
<proteinExistence type="predicted"/>
<feature type="region of interest" description="Disordered" evidence="1">
    <location>
        <begin position="1"/>
        <end position="84"/>
    </location>
</feature>
<sequence>MGGSLPRSFSIRSTGGRPPARSARGGCERRGRIPFLRLIEKLGQSNPMPPRERRADEARETTGGWTRKTAEQTQSGAGPAAVGRVPRGLSPIEAKFAGAVSRWLASGCGQIAVCPSASNKANFGGLLGGDCEERGLGATGEGEVERTPREAFQTRLRRERSQTGKIIRRSDFGHFGEAFSMHSVGLIGIDRRGRRRHDSAAGWGLALLGFAVAGCRPNLAVTLGRGSDPTCRLHNL</sequence>
<name>A0A1U7CLH8_9BACT</name>
<accession>A0A1U7CLH8</accession>
<evidence type="ECO:0000313" key="2">
    <source>
        <dbReference type="EMBL" id="APW59781.1"/>
    </source>
</evidence>
<feature type="compositionally biased region" description="Basic and acidic residues" evidence="1">
    <location>
        <begin position="50"/>
        <end position="60"/>
    </location>
</feature>
<dbReference type="EMBL" id="CP019082">
    <property type="protein sequence ID" value="APW59781.1"/>
    <property type="molecule type" value="Genomic_DNA"/>
</dbReference>
<evidence type="ECO:0000313" key="3">
    <source>
        <dbReference type="Proteomes" id="UP000186309"/>
    </source>
</evidence>
<dbReference type="KEGG" id="pbor:BSF38_01237"/>
<dbReference type="STRING" id="1387353.BSF38_01237"/>
<gene>
    <name evidence="2" type="ORF">BSF38_01237</name>
</gene>
<organism evidence="2 3">
    <name type="scientific">Paludisphaera borealis</name>
    <dbReference type="NCBI Taxonomy" id="1387353"/>
    <lineage>
        <taxon>Bacteria</taxon>
        <taxon>Pseudomonadati</taxon>
        <taxon>Planctomycetota</taxon>
        <taxon>Planctomycetia</taxon>
        <taxon>Isosphaerales</taxon>
        <taxon>Isosphaeraceae</taxon>
        <taxon>Paludisphaera</taxon>
    </lineage>
</organism>
<keyword evidence="3" id="KW-1185">Reference proteome</keyword>